<dbReference type="STRING" id="57577.A0A2K3P0Y2"/>
<evidence type="ECO:0000313" key="5">
    <source>
        <dbReference type="EMBL" id="PNY08956.1"/>
    </source>
</evidence>
<dbReference type="PANTHER" id="PTHR10108">
    <property type="entry name" value="SAM-DEPENDENT METHYLTRANSFERASE"/>
    <property type="match status" value="1"/>
</dbReference>
<comment type="similarity">
    <text evidence="4">Belongs to the methyltransferase superfamily.</text>
</comment>
<dbReference type="GO" id="GO:0005802">
    <property type="term" value="C:trans-Golgi network"/>
    <property type="evidence" value="ECO:0007669"/>
    <property type="project" value="TreeGrafter"/>
</dbReference>
<comment type="subcellular location">
    <subcellularLocation>
        <location evidence="4">Membrane</location>
        <topology evidence="4">Single-pass type II membrane protein</topology>
    </subcellularLocation>
</comment>
<dbReference type="ExpressionAtlas" id="A0A2K3P0Y2">
    <property type="expression patterns" value="baseline"/>
</dbReference>
<keyword evidence="2 4" id="KW-0808">Transferase</keyword>
<feature type="transmembrane region" description="Helical" evidence="4">
    <location>
        <begin position="20"/>
        <end position="42"/>
    </location>
</feature>
<comment type="caution">
    <text evidence="5">The sequence shown here is derived from an EMBL/GenBank/DDBJ whole genome shotgun (WGS) entry which is preliminary data.</text>
</comment>
<dbReference type="GO" id="GO:0016020">
    <property type="term" value="C:membrane"/>
    <property type="evidence" value="ECO:0007669"/>
    <property type="project" value="UniProtKB-SubCell"/>
</dbReference>
<keyword evidence="4" id="KW-1133">Transmembrane helix</keyword>
<reference evidence="5 6" key="2">
    <citation type="journal article" date="2017" name="Front. Plant Sci.">
        <title>Gene Classification and Mining of Molecular Markers Useful in Red Clover (Trifolium pratense) Breeding.</title>
        <authorList>
            <person name="Istvanek J."/>
            <person name="Dluhosova J."/>
            <person name="Dluhos P."/>
            <person name="Patkova L."/>
            <person name="Nedelnik J."/>
            <person name="Repkova J."/>
        </authorList>
    </citation>
    <scope>NUCLEOTIDE SEQUENCE [LARGE SCALE GENOMIC DNA]</scope>
    <source>
        <strain evidence="6">cv. Tatra</strain>
        <tissue evidence="5">Young leaves</tissue>
    </source>
</reference>
<keyword evidence="1 4" id="KW-0489">Methyltransferase</keyword>
<reference evidence="5 6" key="1">
    <citation type="journal article" date="2014" name="Am. J. Bot.">
        <title>Genome assembly and annotation for red clover (Trifolium pratense; Fabaceae).</title>
        <authorList>
            <person name="Istvanek J."/>
            <person name="Jaros M."/>
            <person name="Krenek A."/>
            <person name="Repkova J."/>
        </authorList>
    </citation>
    <scope>NUCLEOTIDE SEQUENCE [LARGE SCALE GENOMIC DNA]</scope>
    <source>
        <strain evidence="6">cv. Tatra</strain>
        <tissue evidence="5">Young leaves</tissue>
    </source>
</reference>
<evidence type="ECO:0000256" key="1">
    <source>
        <dbReference type="ARBA" id="ARBA00022603"/>
    </source>
</evidence>
<dbReference type="InterPro" id="IPR004159">
    <property type="entry name" value="Put_SAM_MeTrfase"/>
</dbReference>
<dbReference type="GO" id="GO:0032259">
    <property type="term" value="P:methylation"/>
    <property type="evidence" value="ECO:0007669"/>
    <property type="project" value="UniProtKB-KW"/>
</dbReference>
<dbReference type="GO" id="GO:0008757">
    <property type="term" value="F:S-adenosylmethionine-dependent methyltransferase activity"/>
    <property type="evidence" value="ECO:0007669"/>
    <property type="project" value="TreeGrafter"/>
</dbReference>
<dbReference type="AlphaFoldDB" id="A0A2K3P0Y2"/>
<name>A0A2K3P0Y2_TRIPR</name>
<keyword evidence="4" id="KW-0735">Signal-anchor</keyword>
<organism evidence="5 6">
    <name type="scientific">Trifolium pratense</name>
    <name type="common">Red clover</name>
    <dbReference type="NCBI Taxonomy" id="57577"/>
    <lineage>
        <taxon>Eukaryota</taxon>
        <taxon>Viridiplantae</taxon>
        <taxon>Streptophyta</taxon>
        <taxon>Embryophyta</taxon>
        <taxon>Tracheophyta</taxon>
        <taxon>Spermatophyta</taxon>
        <taxon>Magnoliopsida</taxon>
        <taxon>eudicotyledons</taxon>
        <taxon>Gunneridae</taxon>
        <taxon>Pentapetalae</taxon>
        <taxon>rosids</taxon>
        <taxon>fabids</taxon>
        <taxon>Fabales</taxon>
        <taxon>Fabaceae</taxon>
        <taxon>Papilionoideae</taxon>
        <taxon>50 kb inversion clade</taxon>
        <taxon>NPAAA clade</taxon>
        <taxon>Hologalegina</taxon>
        <taxon>IRL clade</taxon>
        <taxon>Trifolieae</taxon>
        <taxon>Trifolium</taxon>
    </lineage>
</organism>
<keyword evidence="4" id="KW-0812">Transmembrane</keyword>
<evidence type="ECO:0000256" key="4">
    <source>
        <dbReference type="RuleBase" id="RU366043"/>
    </source>
</evidence>
<sequence length="153" mass="17993">MGHPNFPPWKRTNTRQWRLIDLISIAFFSLLFLFFVLFYTTLGGRRVVGPSTVDPQQRIRLVVEIEEGMPNGRTIEACPASEVDHMPCEDPRRNSQLSREMNYYRERHCPPLEETALCLIPPPNGYRVPVRWPESMHKVWCLFNVLFMMCIKL</sequence>
<evidence type="ECO:0000256" key="3">
    <source>
        <dbReference type="ARBA" id="ARBA00023180"/>
    </source>
</evidence>
<gene>
    <name evidence="5" type="ORF">L195_g005496</name>
</gene>
<dbReference type="GO" id="GO:0005768">
    <property type="term" value="C:endosome"/>
    <property type="evidence" value="ECO:0007669"/>
    <property type="project" value="TreeGrafter"/>
</dbReference>
<keyword evidence="4" id="KW-0472">Membrane</keyword>
<evidence type="ECO:0000256" key="2">
    <source>
        <dbReference type="ARBA" id="ARBA00022679"/>
    </source>
</evidence>
<dbReference type="Pfam" id="PF03141">
    <property type="entry name" value="Methyltransf_29"/>
    <property type="match status" value="1"/>
</dbReference>
<keyword evidence="3 4" id="KW-0325">Glycoprotein</keyword>
<dbReference type="Proteomes" id="UP000236291">
    <property type="component" value="Unassembled WGS sequence"/>
</dbReference>
<dbReference type="EC" id="2.1.1.-" evidence="4"/>
<dbReference type="EMBL" id="ASHM01002840">
    <property type="protein sequence ID" value="PNY08956.1"/>
    <property type="molecule type" value="Genomic_DNA"/>
</dbReference>
<protein>
    <recommendedName>
        <fullName evidence="4">Methyltransferase</fullName>
        <ecNumber evidence="4">2.1.1.-</ecNumber>
    </recommendedName>
</protein>
<proteinExistence type="inferred from homology"/>
<dbReference type="PANTHER" id="PTHR10108:SF1169">
    <property type="entry name" value="METHYLTRANSFERASE"/>
    <property type="match status" value="1"/>
</dbReference>
<accession>A0A2K3P0Y2</accession>
<evidence type="ECO:0000313" key="6">
    <source>
        <dbReference type="Proteomes" id="UP000236291"/>
    </source>
</evidence>